<feature type="region of interest" description="Disordered" evidence="1">
    <location>
        <begin position="206"/>
        <end position="235"/>
    </location>
</feature>
<keyword evidence="2" id="KW-1133">Transmembrane helix</keyword>
<accession>A0A7J7DBQ0</accession>
<dbReference type="Proteomes" id="UP000593562">
    <property type="component" value="Unassembled WGS sequence"/>
</dbReference>
<evidence type="ECO:0000313" key="4">
    <source>
        <dbReference type="Proteomes" id="UP000593562"/>
    </source>
</evidence>
<sequence>MVFVFYWFLFIILHLFFIKQLSRCYMHKVSHVLRNEAIVLYSQCIKQGTLVKLFFLFSMCSSSCVFLSSGLPNVSQMSCMAPEGLGGNVHTGAPPPWLETSGENELNVKRSASSSSISLSSKSGKSHKLNPKRVGAAWAEKRKLELEMEKRGEILRSDFDDDWLPNFGRVWQSGSRKESRKEFEMEKQKTQKVEVHSEPAIEIQPYISKRMRKEQVSGSSGDCHGTNDDFGDNHT</sequence>
<evidence type="ECO:0000256" key="1">
    <source>
        <dbReference type="SAM" id="MobiDB-lite"/>
    </source>
</evidence>
<evidence type="ECO:0000313" key="3">
    <source>
        <dbReference type="EMBL" id="KAF5743688.1"/>
    </source>
</evidence>
<reference evidence="3 4" key="1">
    <citation type="journal article" date="2020" name="Nat. Commun.">
        <title>Genome of Tripterygium wilfordii and identification of cytochrome P450 involved in triptolide biosynthesis.</title>
        <authorList>
            <person name="Tu L."/>
            <person name="Su P."/>
            <person name="Zhang Z."/>
            <person name="Gao L."/>
            <person name="Wang J."/>
            <person name="Hu T."/>
            <person name="Zhou J."/>
            <person name="Zhang Y."/>
            <person name="Zhao Y."/>
            <person name="Liu Y."/>
            <person name="Song Y."/>
            <person name="Tong Y."/>
            <person name="Lu Y."/>
            <person name="Yang J."/>
            <person name="Xu C."/>
            <person name="Jia M."/>
            <person name="Peters R.J."/>
            <person name="Huang L."/>
            <person name="Gao W."/>
        </authorList>
    </citation>
    <scope>NUCLEOTIDE SEQUENCE [LARGE SCALE GENOMIC DNA]</scope>
    <source>
        <strain evidence="4">cv. XIE 37</strain>
        <tissue evidence="3">Leaf</tissue>
    </source>
</reference>
<dbReference type="InParanoid" id="A0A7J7DBQ0"/>
<feature type="compositionally biased region" description="Low complexity" evidence="1">
    <location>
        <begin position="114"/>
        <end position="123"/>
    </location>
</feature>
<gene>
    <name evidence="3" type="ORF">HS088_TW08G00273</name>
</gene>
<dbReference type="EMBL" id="JAAARO010000008">
    <property type="protein sequence ID" value="KAF5743688.1"/>
    <property type="molecule type" value="Genomic_DNA"/>
</dbReference>
<keyword evidence="4" id="KW-1185">Reference proteome</keyword>
<dbReference type="InterPro" id="IPR028015">
    <property type="entry name" value="CCDC84-like"/>
</dbReference>
<proteinExistence type="predicted"/>
<organism evidence="3 4">
    <name type="scientific">Tripterygium wilfordii</name>
    <name type="common">Thunder God vine</name>
    <dbReference type="NCBI Taxonomy" id="458696"/>
    <lineage>
        <taxon>Eukaryota</taxon>
        <taxon>Viridiplantae</taxon>
        <taxon>Streptophyta</taxon>
        <taxon>Embryophyta</taxon>
        <taxon>Tracheophyta</taxon>
        <taxon>Spermatophyta</taxon>
        <taxon>Magnoliopsida</taxon>
        <taxon>eudicotyledons</taxon>
        <taxon>Gunneridae</taxon>
        <taxon>Pentapetalae</taxon>
        <taxon>rosids</taxon>
        <taxon>fabids</taxon>
        <taxon>Celastrales</taxon>
        <taxon>Celastraceae</taxon>
        <taxon>Tripterygium</taxon>
    </lineage>
</organism>
<dbReference type="AlphaFoldDB" id="A0A7J7DBQ0"/>
<dbReference type="PANTHER" id="PTHR31198">
    <property type="entry name" value="COILED-COIL DOMAIN-CONTAINING PROTEIN 84"/>
    <property type="match status" value="1"/>
</dbReference>
<evidence type="ECO:0000256" key="2">
    <source>
        <dbReference type="SAM" id="Phobius"/>
    </source>
</evidence>
<comment type="caution">
    <text evidence="3">The sequence shown here is derived from an EMBL/GenBank/DDBJ whole genome shotgun (WGS) entry which is preliminary data.</text>
</comment>
<dbReference type="PANTHER" id="PTHR31198:SF1">
    <property type="entry name" value="CENTROSOMAL AT-AC SPLICING FACTOR"/>
    <property type="match status" value="1"/>
</dbReference>
<feature type="transmembrane region" description="Helical" evidence="2">
    <location>
        <begin position="50"/>
        <end position="71"/>
    </location>
</feature>
<protein>
    <submittedName>
        <fullName evidence="3">TITAN-like protein isoform X2</fullName>
    </submittedName>
</protein>
<feature type="region of interest" description="Disordered" evidence="1">
    <location>
        <begin position="114"/>
        <end position="134"/>
    </location>
</feature>
<feature type="transmembrane region" description="Helical" evidence="2">
    <location>
        <begin position="6"/>
        <end position="26"/>
    </location>
</feature>
<name>A0A7J7DBQ0_TRIWF</name>
<keyword evidence="2" id="KW-0812">Transmembrane</keyword>
<feature type="compositionally biased region" description="Basic and acidic residues" evidence="1">
    <location>
        <begin position="225"/>
        <end position="235"/>
    </location>
</feature>
<dbReference type="Pfam" id="PF14968">
    <property type="entry name" value="CCDC84"/>
    <property type="match status" value="1"/>
</dbReference>
<keyword evidence="2" id="KW-0472">Membrane</keyword>